<evidence type="ECO:0008006" key="2">
    <source>
        <dbReference type="Google" id="ProtNLM"/>
    </source>
</evidence>
<organism evidence="1">
    <name type="scientific">marine sediment metagenome</name>
    <dbReference type="NCBI Taxonomy" id="412755"/>
    <lineage>
        <taxon>unclassified sequences</taxon>
        <taxon>metagenomes</taxon>
        <taxon>ecological metagenomes</taxon>
    </lineage>
</organism>
<protein>
    <recommendedName>
        <fullName evidence="2">EF-hand domain-containing protein</fullName>
    </recommendedName>
</protein>
<dbReference type="EMBL" id="BARS01040672">
    <property type="protein sequence ID" value="GAG38278.1"/>
    <property type="molecule type" value="Genomic_DNA"/>
</dbReference>
<evidence type="ECO:0000313" key="1">
    <source>
        <dbReference type="EMBL" id="GAG38278.1"/>
    </source>
</evidence>
<sequence length="78" mass="9331">MKNLKQIEKEFDKEFDGEGFVDISEFLKKISNQIIDEMIGEEKQGFMFSSDGNEETYKKMGYNEKVQELKEYKKKFNK</sequence>
<proteinExistence type="predicted"/>
<name>X0XNQ3_9ZZZZ</name>
<dbReference type="AlphaFoldDB" id="X0XNQ3"/>
<comment type="caution">
    <text evidence="1">The sequence shown here is derived from an EMBL/GenBank/DDBJ whole genome shotgun (WGS) entry which is preliminary data.</text>
</comment>
<gene>
    <name evidence="1" type="ORF">S01H1_61964</name>
</gene>
<accession>X0XNQ3</accession>
<reference evidence="1" key="1">
    <citation type="journal article" date="2014" name="Front. Microbiol.">
        <title>High frequency of phylogenetically diverse reductive dehalogenase-homologous genes in deep subseafloor sedimentary metagenomes.</title>
        <authorList>
            <person name="Kawai M."/>
            <person name="Futagami T."/>
            <person name="Toyoda A."/>
            <person name="Takaki Y."/>
            <person name="Nishi S."/>
            <person name="Hori S."/>
            <person name="Arai W."/>
            <person name="Tsubouchi T."/>
            <person name="Morono Y."/>
            <person name="Uchiyama I."/>
            <person name="Ito T."/>
            <person name="Fujiyama A."/>
            <person name="Inagaki F."/>
            <person name="Takami H."/>
        </authorList>
    </citation>
    <scope>NUCLEOTIDE SEQUENCE</scope>
    <source>
        <strain evidence="1">Expedition CK06-06</strain>
    </source>
</reference>